<feature type="domain" description="RRM" evidence="4">
    <location>
        <begin position="72"/>
        <end position="150"/>
    </location>
</feature>
<keyword evidence="6" id="KW-1185">Reference proteome</keyword>
<feature type="compositionally biased region" description="Low complexity" evidence="3">
    <location>
        <begin position="26"/>
        <end position="39"/>
    </location>
</feature>
<dbReference type="Pfam" id="PF13865">
    <property type="entry name" value="FoP_duplication"/>
    <property type="match status" value="1"/>
</dbReference>
<comment type="caution">
    <text evidence="5">The sequence shown here is derived from an EMBL/GenBank/DDBJ whole genome shotgun (WGS) entry which is preliminary data.</text>
</comment>
<evidence type="ECO:0000256" key="1">
    <source>
        <dbReference type="ARBA" id="ARBA00022884"/>
    </source>
</evidence>
<dbReference type="InterPro" id="IPR000504">
    <property type="entry name" value="RRM_dom"/>
</dbReference>
<evidence type="ECO:0000313" key="6">
    <source>
        <dbReference type="Proteomes" id="UP001357485"/>
    </source>
</evidence>
<dbReference type="InterPro" id="IPR025715">
    <property type="entry name" value="FoP_C"/>
</dbReference>
<evidence type="ECO:0000256" key="3">
    <source>
        <dbReference type="SAM" id="MobiDB-lite"/>
    </source>
</evidence>
<feature type="compositionally biased region" description="Basic residues" evidence="3">
    <location>
        <begin position="15"/>
        <end position="25"/>
    </location>
</feature>
<dbReference type="InterPro" id="IPR035979">
    <property type="entry name" value="RBD_domain_sf"/>
</dbReference>
<dbReference type="InterPro" id="IPR051229">
    <property type="entry name" value="ALYREF_mRNA_export"/>
</dbReference>
<sequence length="269" mass="27364">MAGKLDKSLDDILKGRRQSARRPRGGRPSTGTTKSHTTTAAPVGGVKKTTRSAKPAGKATVPTGPSSGTGESKIIVSNLPEDVEETQIKDYFGKAVGPVKKVLLTYGPNGRSRGVATIIFVRPASAAEAAKTLDGVKVDNRAMKIEVVVGAKDAPALPPAKGLGDRIARPKPAAKAQPKPVNAAKVSTGGTTAGARGRGGRKTARGGRNPGRAKPKTAEELDAEMQDYFVSGTDGANGTEGGATTTNNGTATQSAAVNGGDVGMDDEIL</sequence>
<name>A0ABR0LPF1_9PEZI</name>
<accession>A0ABR0LPF1</accession>
<dbReference type="InterPro" id="IPR012677">
    <property type="entry name" value="Nucleotide-bd_a/b_plait_sf"/>
</dbReference>
<dbReference type="Pfam" id="PF00076">
    <property type="entry name" value="RRM_1"/>
    <property type="match status" value="1"/>
</dbReference>
<dbReference type="SUPFAM" id="SSF54928">
    <property type="entry name" value="RNA-binding domain, RBD"/>
    <property type="match status" value="1"/>
</dbReference>
<dbReference type="PANTHER" id="PTHR19965:SF35">
    <property type="entry name" value="RNA ANNEALING PROTEIN YRA1"/>
    <property type="match status" value="1"/>
</dbReference>
<organism evidence="5 6">
    <name type="scientific">Cryomyces antarcticus</name>
    <dbReference type="NCBI Taxonomy" id="329879"/>
    <lineage>
        <taxon>Eukaryota</taxon>
        <taxon>Fungi</taxon>
        <taxon>Dikarya</taxon>
        <taxon>Ascomycota</taxon>
        <taxon>Pezizomycotina</taxon>
        <taxon>Dothideomycetes</taxon>
        <taxon>Dothideomycetes incertae sedis</taxon>
        <taxon>Cryomyces</taxon>
    </lineage>
</organism>
<dbReference type="SMART" id="SM00360">
    <property type="entry name" value="RRM"/>
    <property type="match status" value="1"/>
</dbReference>
<dbReference type="SMART" id="SM01218">
    <property type="entry name" value="FoP_duplication"/>
    <property type="match status" value="1"/>
</dbReference>
<feature type="region of interest" description="Disordered" evidence="3">
    <location>
        <begin position="171"/>
        <end position="269"/>
    </location>
</feature>
<proteinExistence type="predicted"/>
<feature type="region of interest" description="Disordered" evidence="3">
    <location>
        <begin position="1"/>
        <end position="74"/>
    </location>
</feature>
<dbReference type="EMBL" id="JAVRRA010016617">
    <property type="protein sequence ID" value="KAK5201470.1"/>
    <property type="molecule type" value="Genomic_DNA"/>
</dbReference>
<protein>
    <submittedName>
        <fullName evidence="5">RNA-binding RNA annealing protein</fullName>
    </submittedName>
</protein>
<feature type="compositionally biased region" description="Basic and acidic residues" evidence="3">
    <location>
        <begin position="1"/>
        <end position="14"/>
    </location>
</feature>
<dbReference type="PROSITE" id="PS50102">
    <property type="entry name" value="RRM"/>
    <property type="match status" value="1"/>
</dbReference>
<keyword evidence="1 2" id="KW-0694">RNA-binding</keyword>
<feature type="compositionally biased region" description="Basic residues" evidence="3">
    <location>
        <begin position="198"/>
        <end position="215"/>
    </location>
</feature>
<dbReference type="PANTHER" id="PTHR19965">
    <property type="entry name" value="RNA AND EXPORT FACTOR BINDING PROTEIN"/>
    <property type="match status" value="1"/>
</dbReference>
<dbReference type="Proteomes" id="UP001357485">
    <property type="component" value="Unassembled WGS sequence"/>
</dbReference>
<dbReference type="Gene3D" id="3.30.70.330">
    <property type="match status" value="1"/>
</dbReference>
<gene>
    <name evidence="5" type="primary">YRA1</name>
    <name evidence="5" type="ORF">LTR16_002545</name>
</gene>
<feature type="compositionally biased region" description="Low complexity" evidence="3">
    <location>
        <begin position="171"/>
        <end position="195"/>
    </location>
</feature>
<feature type="compositionally biased region" description="Low complexity" evidence="3">
    <location>
        <begin position="232"/>
        <end position="252"/>
    </location>
</feature>
<evidence type="ECO:0000259" key="4">
    <source>
        <dbReference type="PROSITE" id="PS50102"/>
    </source>
</evidence>
<evidence type="ECO:0000313" key="5">
    <source>
        <dbReference type="EMBL" id="KAK5201470.1"/>
    </source>
</evidence>
<reference evidence="5 6" key="1">
    <citation type="submission" date="2023-08" db="EMBL/GenBank/DDBJ databases">
        <title>Black Yeasts Isolated from many extreme environments.</title>
        <authorList>
            <person name="Coleine C."/>
            <person name="Stajich J.E."/>
            <person name="Selbmann L."/>
        </authorList>
    </citation>
    <scope>NUCLEOTIDE SEQUENCE [LARGE SCALE GENOMIC DNA]</scope>
    <source>
        <strain evidence="5 6">CCFEE 536</strain>
    </source>
</reference>
<evidence type="ECO:0000256" key="2">
    <source>
        <dbReference type="PROSITE-ProRule" id="PRU00176"/>
    </source>
</evidence>